<dbReference type="AlphaFoldDB" id="A0A8S3PTE8"/>
<dbReference type="PROSITE" id="PS50878">
    <property type="entry name" value="RT_POL"/>
    <property type="match status" value="1"/>
</dbReference>
<reference evidence="2" key="1">
    <citation type="submission" date="2021-03" db="EMBL/GenBank/DDBJ databases">
        <authorList>
            <person name="Bekaert M."/>
        </authorList>
    </citation>
    <scope>NUCLEOTIDE SEQUENCE</scope>
</reference>
<dbReference type="InterPro" id="IPR036691">
    <property type="entry name" value="Endo/exonu/phosph_ase_sf"/>
</dbReference>
<protein>
    <recommendedName>
        <fullName evidence="1">Reverse transcriptase domain-containing protein</fullName>
    </recommendedName>
</protein>
<accession>A0A8S3PTE8</accession>
<dbReference type="Proteomes" id="UP000683360">
    <property type="component" value="Unassembled WGS sequence"/>
</dbReference>
<dbReference type="Gene3D" id="3.60.10.10">
    <property type="entry name" value="Endonuclease/exonuclease/phosphatase"/>
    <property type="match status" value="1"/>
</dbReference>
<dbReference type="InterPro" id="IPR000477">
    <property type="entry name" value="RT_dom"/>
</dbReference>
<dbReference type="OrthoDB" id="6048154at2759"/>
<keyword evidence="3" id="KW-1185">Reference proteome</keyword>
<comment type="caution">
    <text evidence="2">The sequence shown here is derived from an EMBL/GenBank/DDBJ whole genome shotgun (WGS) entry which is preliminary data.</text>
</comment>
<dbReference type="PANTHER" id="PTHR47027">
    <property type="entry name" value="REVERSE TRANSCRIPTASE DOMAIN-CONTAINING PROTEIN"/>
    <property type="match status" value="1"/>
</dbReference>
<evidence type="ECO:0000259" key="1">
    <source>
        <dbReference type="PROSITE" id="PS50878"/>
    </source>
</evidence>
<dbReference type="EMBL" id="CAJPWZ010000041">
    <property type="protein sequence ID" value="CAG2184824.1"/>
    <property type="molecule type" value="Genomic_DNA"/>
</dbReference>
<evidence type="ECO:0000313" key="3">
    <source>
        <dbReference type="Proteomes" id="UP000683360"/>
    </source>
</evidence>
<organism evidence="2 3">
    <name type="scientific">Mytilus edulis</name>
    <name type="common">Blue mussel</name>
    <dbReference type="NCBI Taxonomy" id="6550"/>
    <lineage>
        <taxon>Eukaryota</taxon>
        <taxon>Metazoa</taxon>
        <taxon>Spiralia</taxon>
        <taxon>Lophotrochozoa</taxon>
        <taxon>Mollusca</taxon>
        <taxon>Bivalvia</taxon>
        <taxon>Autobranchia</taxon>
        <taxon>Pteriomorphia</taxon>
        <taxon>Mytilida</taxon>
        <taxon>Mytiloidea</taxon>
        <taxon>Mytilidae</taxon>
        <taxon>Mytilinae</taxon>
        <taxon>Mytilus</taxon>
    </lineage>
</organism>
<sequence length="1056" mass="120793">MVTKGIVAIQIEAKPKPICLINVYLPSRGKDQAKTKYMEALDSLREMIIKYRDTHLLIIGGDMNGYLFRKPENDHDKALKSFMAEQDLTIPKQYPETATFFHHDGKASATIDYFITPRNQTAESIGDIQNMGLQPLNTSDHSLIMGKIKEEKLAITPKTIPSQITFKKPKWEKCDKQVYNQTIEELLETNKAPVHCKFDIALDVMHLTNVLHEAGTASIPKYNAQKQNVTRTKGRGAWNHEIEEASKAAKIAYHKWKTTGSQRNPNNQLYQDMKSKIKKFRQLQRQAQSRIRETKYNNIMESQEFNQKLFYKFIKEQRTTRHGETDVIIVDDEILDDDDKILNGWKKHFETLATPMDNGEYDKDVQHLINIDCLLIEELIKGQTSKQLILKVNDNVIRKAVWKLSNGKAPDHLGLTAEHLKFGGEAAITYITSIILNIITYCYIPENLQTGLLTPVLKKDKDSKLPGNYRGIAVTPVLNDTNDELKATQSRLQRGFTEETSPVNAGLIVTEGINEACDQNIPAGVVTLDAEKAFDKLDHQILLRKVFHSGIKDTRWLLIKLLQTEANTKVKWKGNLSKIFQSRQGIRQGAKLSPSLYKRYNNQLLQTLQLHDAGAKIGTTFIGAPTVADDIALISFNPIDLQCALNIVNDSTKIDKVTINSSKSDAVIFNTKRGREPQEWKIGNETIAEVQETTHIGIVRNTNKKNDIESRIEKGRRTMYALLGAGLHGKNGINPVVTNKIFTTFSRPRITYGLEVVKLQQKELNALEIYERKLLKQIQGLPDRCANVAVYALLGTTPITVHIERNSLTTFFNIASHPEFIEHEIARRQLAMKDETSNSWFTHIRIILQKYSLPTAFEIMNNPPSKTLWKKQIDSAINNYWEEYWRDEIEQKKSLKYLNLQELATKHPHNIWKTTQNNIRDISKATIKARLLTGTYTLQADRKRFNQHAVSETCLLCKTHTEDRCHFILKCTVLESPRSKHLALLKQLLARKISTDTAEEIFNDEELLMHCILDCSMLTRMGYIEIQSDIIRDIEEISRNLIYELHNLRAVNLNKV</sequence>
<feature type="domain" description="Reverse transcriptase" evidence="1">
    <location>
        <begin position="437"/>
        <end position="686"/>
    </location>
</feature>
<dbReference type="SUPFAM" id="SSF56219">
    <property type="entry name" value="DNase I-like"/>
    <property type="match status" value="1"/>
</dbReference>
<dbReference type="PANTHER" id="PTHR47027:SF20">
    <property type="entry name" value="REVERSE TRANSCRIPTASE-LIKE PROTEIN WITH RNA-DIRECTED DNA POLYMERASE DOMAIN"/>
    <property type="match status" value="1"/>
</dbReference>
<dbReference type="Pfam" id="PF00078">
    <property type="entry name" value="RVT_1"/>
    <property type="match status" value="1"/>
</dbReference>
<evidence type="ECO:0000313" key="2">
    <source>
        <dbReference type="EMBL" id="CAG2184824.1"/>
    </source>
</evidence>
<proteinExistence type="predicted"/>
<gene>
    <name evidence="2" type="ORF">MEDL_491</name>
</gene>
<name>A0A8S3PTE8_MYTED</name>